<protein>
    <recommendedName>
        <fullName evidence="4 6">dTDP-4-dehydrorhamnose reductase</fullName>
        <ecNumber evidence="3 6">1.1.1.133</ecNumber>
    </recommendedName>
</protein>
<evidence type="ECO:0000256" key="6">
    <source>
        <dbReference type="RuleBase" id="RU364082"/>
    </source>
</evidence>
<gene>
    <name evidence="8" type="ORF">J5O05_14395</name>
</gene>
<dbReference type="Pfam" id="PF04321">
    <property type="entry name" value="RmlD_sub_bind"/>
    <property type="match status" value="1"/>
</dbReference>
<keyword evidence="9" id="KW-1185">Reference proteome</keyword>
<dbReference type="InterPro" id="IPR029903">
    <property type="entry name" value="RmlD-like-bd"/>
</dbReference>
<evidence type="ECO:0000256" key="2">
    <source>
        <dbReference type="ARBA" id="ARBA00010944"/>
    </source>
</evidence>
<sequence length="296" mass="32834">MEKNGKLTPIIFGASGLLGAHLYDYYSQKDSHTIGTYASKETKGLSQFQFSVNTLADLPLLDGQNYIAVICASLTNIGYINAHPIETAKINVDGTISLIQQLHQKKIPILFISSDNVFTGDTGGYKDNSIDLPVSEYGKQKRAVEQALIDITQGECTILRLAKIIGNSRSDNTILNDIIRQISAPEEVKAASDLIFNPTFVGDIVKAINLLIETNAKGIFNFCNPEIFSRLDLVLKLADVFHISCHKIVEIKFSELDNSGKRPLNTTMINSEFFSTFSFTSVEQCIENHINFWSEM</sequence>
<keyword evidence="6" id="KW-0521">NADP</keyword>
<evidence type="ECO:0000256" key="5">
    <source>
        <dbReference type="ARBA" id="ARBA00048200"/>
    </source>
</evidence>
<dbReference type="AlphaFoldDB" id="A0A975DFT1"/>
<name>A0A975DFT1_9GAMM</name>
<evidence type="ECO:0000256" key="3">
    <source>
        <dbReference type="ARBA" id="ARBA00012929"/>
    </source>
</evidence>
<keyword evidence="6" id="KW-0560">Oxidoreductase</keyword>
<comment type="cofactor">
    <cofactor evidence="6">
        <name>Mg(2+)</name>
        <dbReference type="ChEBI" id="CHEBI:18420"/>
    </cofactor>
    <text evidence="6">Binds 1 Mg(2+) ion per monomer.</text>
</comment>
<evidence type="ECO:0000313" key="9">
    <source>
        <dbReference type="Proteomes" id="UP000664904"/>
    </source>
</evidence>
<dbReference type="InterPro" id="IPR005913">
    <property type="entry name" value="dTDP_dehydrorham_reduct"/>
</dbReference>
<dbReference type="GO" id="GO:0008831">
    <property type="term" value="F:dTDP-4-dehydrorhamnose reductase activity"/>
    <property type="evidence" value="ECO:0007669"/>
    <property type="project" value="UniProtKB-EC"/>
</dbReference>
<dbReference type="PANTHER" id="PTHR10491">
    <property type="entry name" value="DTDP-4-DEHYDRORHAMNOSE REDUCTASE"/>
    <property type="match status" value="1"/>
</dbReference>
<dbReference type="KEGG" id="pxi:J5O05_14395"/>
<comment type="catalytic activity">
    <reaction evidence="5 6">
        <text>dTDP-beta-L-rhamnose + NADP(+) = dTDP-4-dehydro-beta-L-rhamnose + NADPH + H(+)</text>
        <dbReference type="Rhea" id="RHEA:21796"/>
        <dbReference type="ChEBI" id="CHEBI:15378"/>
        <dbReference type="ChEBI" id="CHEBI:57510"/>
        <dbReference type="ChEBI" id="CHEBI:57783"/>
        <dbReference type="ChEBI" id="CHEBI:58349"/>
        <dbReference type="ChEBI" id="CHEBI:62830"/>
        <dbReference type="EC" id="1.1.1.133"/>
    </reaction>
</comment>
<feature type="domain" description="RmlD-like substrate binding" evidence="7">
    <location>
        <begin position="10"/>
        <end position="280"/>
    </location>
</feature>
<organism evidence="8 9">
    <name type="scientific">Pseudoalteromonas xiamenensis</name>
    <dbReference type="NCBI Taxonomy" id="882626"/>
    <lineage>
        <taxon>Bacteria</taxon>
        <taxon>Pseudomonadati</taxon>
        <taxon>Pseudomonadota</taxon>
        <taxon>Gammaproteobacteria</taxon>
        <taxon>Alteromonadales</taxon>
        <taxon>Pseudoalteromonadaceae</taxon>
        <taxon>Pseudoalteromonas</taxon>
    </lineage>
</organism>
<dbReference type="InterPro" id="IPR036291">
    <property type="entry name" value="NAD(P)-bd_dom_sf"/>
</dbReference>
<evidence type="ECO:0000256" key="4">
    <source>
        <dbReference type="ARBA" id="ARBA00017099"/>
    </source>
</evidence>
<comment type="pathway">
    <text evidence="1 6">Carbohydrate biosynthesis; dTDP-L-rhamnose biosynthesis.</text>
</comment>
<dbReference type="Gene3D" id="3.40.50.720">
    <property type="entry name" value="NAD(P)-binding Rossmann-like Domain"/>
    <property type="match status" value="1"/>
</dbReference>
<evidence type="ECO:0000259" key="7">
    <source>
        <dbReference type="Pfam" id="PF04321"/>
    </source>
</evidence>
<accession>A0A975DFT1</accession>
<dbReference type="SUPFAM" id="SSF51735">
    <property type="entry name" value="NAD(P)-binding Rossmann-fold domains"/>
    <property type="match status" value="1"/>
</dbReference>
<dbReference type="PANTHER" id="PTHR10491:SF4">
    <property type="entry name" value="METHIONINE ADENOSYLTRANSFERASE 2 SUBUNIT BETA"/>
    <property type="match status" value="1"/>
</dbReference>
<comment type="function">
    <text evidence="6">Catalyzes the reduction of dTDP-6-deoxy-L-lyxo-4-hexulose to yield dTDP-L-rhamnose.</text>
</comment>
<dbReference type="EMBL" id="CP072133">
    <property type="protein sequence ID" value="QTH71038.1"/>
    <property type="molecule type" value="Genomic_DNA"/>
</dbReference>
<reference evidence="8" key="1">
    <citation type="submission" date="2021-03" db="EMBL/GenBank/DDBJ databases">
        <title>Complete Genome of Pseudoalteromonas xiamenensis STKMTI.2, a new potential marine bacterium producing anti-Vibrio compounds.</title>
        <authorList>
            <person name="Handayani D.P."/>
            <person name="Isnansetyo A."/>
            <person name="Istiqomah I."/>
            <person name="Jumina J."/>
        </authorList>
    </citation>
    <scope>NUCLEOTIDE SEQUENCE</scope>
    <source>
        <strain evidence="8">STKMTI.2</strain>
    </source>
</reference>
<comment type="similarity">
    <text evidence="2 6">Belongs to the dTDP-4-dehydrorhamnose reductase family.</text>
</comment>
<dbReference type="EC" id="1.1.1.133" evidence="3 6"/>
<evidence type="ECO:0000256" key="1">
    <source>
        <dbReference type="ARBA" id="ARBA00004781"/>
    </source>
</evidence>
<proteinExistence type="inferred from homology"/>
<evidence type="ECO:0000313" key="8">
    <source>
        <dbReference type="EMBL" id="QTH71038.1"/>
    </source>
</evidence>
<dbReference type="RefSeq" id="WP_208842680.1">
    <property type="nucleotide sequence ID" value="NZ_CP072133.1"/>
</dbReference>
<dbReference type="Proteomes" id="UP000664904">
    <property type="component" value="Chromosome"/>
</dbReference>
<dbReference type="Gene3D" id="3.90.25.10">
    <property type="entry name" value="UDP-galactose 4-epimerase, domain 1"/>
    <property type="match status" value="1"/>
</dbReference>